<evidence type="ECO:0000313" key="2">
    <source>
        <dbReference type="Proteomes" id="UP001207337"/>
    </source>
</evidence>
<name>A0ABT3PUQ1_9BACT</name>
<protein>
    <submittedName>
        <fullName evidence="1">Uncharacterized protein</fullName>
    </submittedName>
</protein>
<sequence>MLTFYKNTSTPFTRRIEEKLKEMVVAHEVVEADSNGSLPDTLTRNQLPALSDGYQIWTAPEKIEKILEKLHRELKLSRSMQSDTCHLDPDNPDKCL</sequence>
<comment type="caution">
    <text evidence="1">The sequence shown here is derived from an EMBL/GenBank/DDBJ whole genome shotgun (WGS) entry which is preliminary data.</text>
</comment>
<accession>A0ABT3PUQ1</accession>
<keyword evidence="2" id="KW-1185">Reference proteome</keyword>
<evidence type="ECO:0000313" key="1">
    <source>
        <dbReference type="EMBL" id="MCW9711553.1"/>
    </source>
</evidence>
<gene>
    <name evidence="1" type="ORF">LQ318_01435</name>
</gene>
<organism evidence="1 2">
    <name type="scientific">Fodinibius salicampi</name>
    <dbReference type="NCBI Taxonomy" id="1920655"/>
    <lineage>
        <taxon>Bacteria</taxon>
        <taxon>Pseudomonadati</taxon>
        <taxon>Balneolota</taxon>
        <taxon>Balneolia</taxon>
        <taxon>Balneolales</taxon>
        <taxon>Balneolaceae</taxon>
        <taxon>Fodinibius</taxon>
    </lineage>
</organism>
<dbReference type="RefSeq" id="WP_265786864.1">
    <property type="nucleotide sequence ID" value="NZ_BAABRS010000001.1"/>
</dbReference>
<dbReference type="EMBL" id="JAJNDC010000001">
    <property type="protein sequence ID" value="MCW9711553.1"/>
    <property type="molecule type" value="Genomic_DNA"/>
</dbReference>
<dbReference type="Proteomes" id="UP001207337">
    <property type="component" value="Unassembled WGS sequence"/>
</dbReference>
<proteinExistence type="predicted"/>
<reference evidence="1 2" key="1">
    <citation type="submission" date="2021-11" db="EMBL/GenBank/DDBJ databases">
        <title>Aliifidinibius sp. nov., a new bacterium isolated from saline soil.</title>
        <authorList>
            <person name="Galisteo C."/>
            <person name="De La Haba R."/>
            <person name="Sanchez-Porro C."/>
            <person name="Ventosa A."/>
        </authorList>
    </citation>
    <scope>NUCLEOTIDE SEQUENCE [LARGE SCALE GENOMIC DNA]</scope>
    <source>
        <strain evidence="1 2">KACC 190600</strain>
    </source>
</reference>